<keyword evidence="5 8" id="KW-0560">Oxidoreductase</keyword>
<evidence type="ECO:0000313" key="8">
    <source>
        <dbReference type="EMBL" id="EPZ35327.1"/>
    </source>
</evidence>
<comment type="similarity">
    <text evidence="2">Belongs to the aerobic coproporphyrinogen-III oxidase family.</text>
</comment>
<comment type="pathway">
    <text evidence="1">Porphyrin-containing compound metabolism; protoporphyrin-IX biosynthesis; protoporphyrinogen-IX from coproporphyrinogen-III (O2 route): step 1/1.</text>
</comment>
<reference evidence="9" key="3">
    <citation type="submission" date="2018-08" db="EMBL/GenBank/DDBJ databases">
        <title>Leveraging single-cell genomics to expand the Fungal Tree of Life.</title>
        <authorList>
            <consortium name="DOE Joint Genome Institute"/>
            <person name="Ahrendt S.R."/>
            <person name="Quandt C.A."/>
            <person name="Ciobanu D."/>
            <person name="Clum A."/>
            <person name="Salamov A."/>
            <person name="Andreopoulos B."/>
            <person name="Cheng J.-F."/>
            <person name="Woyke T."/>
            <person name="Pelin A."/>
            <person name="Henrissat B."/>
            <person name="Reynolds N."/>
            <person name="Benny G.L."/>
            <person name="Smith M.E."/>
            <person name="James T.Y."/>
            <person name="Grigoriev I.V."/>
        </authorList>
    </citation>
    <scope>NUCLEOTIDE SEQUENCE</scope>
    <source>
        <strain evidence="9">CSF55</strain>
    </source>
</reference>
<dbReference type="PANTHER" id="PTHR10755:SF0">
    <property type="entry name" value="OXYGEN-DEPENDENT COPROPORPHYRINOGEN-III OXIDASE, MITOCHONDRIAL"/>
    <property type="match status" value="1"/>
</dbReference>
<dbReference type="EMBL" id="KE560848">
    <property type="protein sequence ID" value="EPZ35327.1"/>
    <property type="molecule type" value="Genomic_DNA"/>
</dbReference>
<keyword evidence="10" id="KW-1185">Reference proteome</keyword>
<evidence type="ECO:0000256" key="6">
    <source>
        <dbReference type="ARBA" id="ARBA00023133"/>
    </source>
</evidence>
<reference evidence="8 10" key="1">
    <citation type="journal article" date="2013" name="Curr. Biol.">
        <title>Shared signatures of parasitism and phylogenomics unite Cryptomycota and microsporidia.</title>
        <authorList>
            <person name="James T.Y."/>
            <person name="Pelin A."/>
            <person name="Bonen L."/>
            <person name="Ahrendt S."/>
            <person name="Sain D."/>
            <person name="Corradi N."/>
            <person name="Stajich J.E."/>
        </authorList>
    </citation>
    <scope>NUCLEOTIDE SEQUENCE [LARGE SCALE GENOMIC DNA]</scope>
    <source>
        <strain evidence="8">CSF55</strain>
        <strain evidence="8">CSF55</strain>
    </source>
</reference>
<evidence type="ECO:0000256" key="3">
    <source>
        <dbReference type="ARBA" id="ARBA00011738"/>
    </source>
</evidence>
<reference evidence="11" key="2">
    <citation type="journal article" date="2018" name="Nat. Microbiol.">
        <title>Leveraging single-cell genomics to expand the fungal tree of life.</title>
        <authorList>
            <person name="Ahrendt S.R."/>
            <person name="Quandt C.A."/>
            <person name="Ciobanu D."/>
            <person name="Clum A."/>
            <person name="Salamov A."/>
            <person name="Andreopoulos B."/>
            <person name="Cheng J.F."/>
            <person name="Woyke T."/>
            <person name="Pelin A."/>
            <person name="Henrissat B."/>
            <person name="Reynolds N.K."/>
            <person name="Benny G.L."/>
            <person name="Smith M.E."/>
            <person name="James T.Y."/>
            <person name="Grigoriev I.V."/>
        </authorList>
    </citation>
    <scope>NUCLEOTIDE SEQUENCE [LARGE SCALE GENOMIC DNA]</scope>
    <source>
        <strain evidence="11">CSF55</strain>
    </source>
</reference>
<sequence>MTISTIVRRNKFIEFIKKLQRDIVSNVNSVDSAHFTEDEWTRSGGGQGISCVLQDGNVFEKAGVNISIVESTLSNAAIQQMRSRGRLLNSGTTNLPFFACGISLVIHPKSPKIPTVHMNYRYFEVTDATGRSIFWFGGGSDLTPMYLDKDDAIHFHEILKKACDIHNETYYPKFKKWCDEYFYIPHRKEHRGIGGIFFDDLDESMVSWDSGFEFVKSCGEAFIPSYFPIVEKHLNEPFNEKNKLWQQIRRGRYVEFNLVYDRGTKFGLATPEGRIESILMSLPLTSRWEYCHQPEKDSEEEKLLLVLQQPVEWIE</sequence>
<evidence type="ECO:0000313" key="11">
    <source>
        <dbReference type="Proteomes" id="UP000281549"/>
    </source>
</evidence>
<dbReference type="GO" id="GO:0004109">
    <property type="term" value="F:coproporphyrinogen oxidase activity"/>
    <property type="evidence" value="ECO:0007669"/>
    <property type="project" value="UniProtKB-EC"/>
</dbReference>
<dbReference type="EMBL" id="ML005585">
    <property type="protein sequence ID" value="RKP18026.1"/>
    <property type="molecule type" value="Genomic_DNA"/>
</dbReference>
<keyword evidence="7" id="KW-0627">Porphyrin biosynthesis</keyword>
<dbReference type="PRINTS" id="PR00073">
    <property type="entry name" value="COPRGNOXDASE"/>
</dbReference>
<keyword evidence="6" id="KW-0350">Heme biosynthesis</keyword>
<dbReference type="Pfam" id="PF01218">
    <property type="entry name" value="Coprogen_oxidas"/>
    <property type="match status" value="1"/>
</dbReference>
<proteinExistence type="inferred from homology"/>
<dbReference type="PROSITE" id="PS01021">
    <property type="entry name" value="COPROGEN_OXIDASE"/>
    <property type="match status" value="1"/>
</dbReference>
<dbReference type="Gene3D" id="3.40.1500.10">
    <property type="entry name" value="Coproporphyrinogen III oxidase, aerobic"/>
    <property type="match status" value="1"/>
</dbReference>
<dbReference type="OrthoDB" id="15318at2759"/>
<dbReference type="InterPro" id="IPR036406">
    <property type="entry name" value="Coprogen_oxidase_aer_sf"/>
</dbReference>
<protein>
    <recommendedName>
        <fullName evidence="4">coproporphyrinogen oxidase</fullName>
        <ecNumber evidence="4">1.3.3.3</ecNumber>
    </recommendedName>
</protein>
<dbReference type="UniPathway" id="UPA00251">
    <property type="reaction ID" value="UER00322"/>
</dbReference>
<evidence type="ECO:0000313" key="10">
    <source>
        <dbReference type="Proteomes" id="UP000030755"/>
    </source>
</evidence>
<gene>
    <name evidence="8" type="ORF">O9G_000723</name>
    <name evidence="9" type="ORF">ROZALSC1DRAFT_30227</name>
</gene>
<evidence type="ECO:0000256" key="1">
    <source>
        <dbReference type="ARBA" id="ARBA00005168"/>
    </source>
</evidence>
<evidence type="ECO:0000256" key="4">
    <source>
        <dbReference type="ARBA" id="ARBA00012869"/>
    </source>
</evidence>
<evidence type="ECO:0000313" key="9">
    <source>
        <dbReference type="EMBL" id="RKP18026.1"/>
    </source>
</evidence>
<evidence type="ECO:0000256" key="7">
    <source>
        <dbReference type="ARBA" id="ARBA00023244"/>
    </source>
</evidence>
<dbReference type="GO" id="GO:0005829">
    <property type="term" value="C:cytosol"/>
    <property type="evidence" value="ECO:0007669"/>
    <property type="project" value="EnsemblFungi"/>
</dbReference>
<name>A0A075AYG7_ROZAC</name>
<dbReference type="NCBIfam" id="NF003727">
    <property type="entry name" value="PRK05330.1"/>
    <property type="match status" value="1"/>
</dbReference>
<dbReference type="OMA" id="NTPYTEQ"/>
<organism evidence="8 10">
    <name type="scientific">Rozella allomycis (strain CSF55)</name>
    <dbReference type="NCBI Taxonomy" id="988480"/>
    <lineage>
        <taxon>Eukaryota</taxon>
        <taxon>Fungi</taxon>
        <taxon>Fungi incertae sedis</taxon>
        <taxon>Cryptomycota</taxon>
        <taxon>Cryptomycota incertae sedis</taxon>
        <taxon>Rozella</taxon>
    </lineage>
</organism>
<comment type="subunit">
    <text evidence="3">Homodimer.</text>
</comment>
<dbReference type="AlphaFoldDB" id="A0A075AYG7"/>
<dbReference type="GO" id="GO:0006782">
    <property type="term" value="P:protoporphyrinogen IX biosynthetic process"/>
    <property type="evidence" value="ECO:0007669"/>
    <property type="project" value="UniProtKB-UniPathway"/>
</dbReference>
<dbReference type="InterPro" id="IPR001260">
    <property type="entry name" value="Coprogen_oxidase_aer"/>
</dbReference>
<accession>A0A075AYG7</accession>
<evidence type="ECO:0000256" key="5">
    <source>
        <dbReference type="ARBA" id="ARBA00023002"/>
    </source>
</evidence>
<dbReference type="STRING" id="988480.A0A075AYG7"/>
<evidence type="ECO:0000256" key="2">
    <source>
        <dbReference type="ARBA" id="ARBA00010644"/>
    </source>
</evidence>
<dbReference type="EC" id="1.3.3.3" evidence="4"/>
<dbReference type="SUPFAM" id="SSF102886">
    <property type="entry name" value="Coproporphyrinogen III oxidase"/>
    <property type="match status" value="1"/>
</dbReference>
<dbReference type="InterPro" id="IPR018375">
    <property type="entry name" value="Coprogen_oxidase_CS"/>
</dbReference>
<dbReference type="Proteomes" id="UP000281549">
    <property type="component" value="Unassembled WGS sequence"/>
</dbReference>
<dbReference type="FunFam" id="3.40.1500.10:FF:000002">
    <property type="entry name" value="oxygen-dependent coproporphyrinogen-III oxidase, mitochondrial"/>
    <property type="match status" value="1"/>
</dbReference>
<dbReference type="HOGENOM" id="CLU_026169_0_0_1"/>
<dbReference type="Proteomes" id="UP000030755">
    <property type="component" value="Unassembled WGS sequence"/>
</dbReference>
<dbReference type="PANTHER" id="PTHR10755">
    <property type="entry name" value="COPROPORPHYRINOGEN III OXIDASE, MITOCHONDRIAL"/>
    <property type="match status" value="1"/>
</dbReference>
<dbReference type="PIRSF" id="PIRSF000166">
    <property type="entry name" value="Coproporphyri_ox"/>
    <property type="match status" value="1"/>
</dbReference>